<dbReference type="OrthoDB" id="10003767at2759"/>
<keyword evidence="3" id="KW-1185">Reference proteome</keyword>
<feature type="domain" description="Aminoglycoside phosphotransferase" evidence="1">
    <location>
        <begin position="92"/>
        <end position="291"/>
    </location>
</feature>
<gene>
    <name evidence="2" type="ORF">AOQ84DRAFT_229648</name>
</gene>
<evidence type="ECO:0000259" key="1">
    <source>
        <dbReference type="Pfam" id="PF01636"/>
    </source>
</evidence>
<dbReference type="PANTHER" id="PTHR21310:SF15">
    <property type="entry name" value="AMINOGLYCOSIDE PHOSPHOTRANSFERASE DOMAIN-CONTAINING PROTEIN"/>
    <property type="match status" value="1"/>
</dbReference>
<dbReference type="Proteomes" id="UP000250140">
    <property type="component" value="Unassembled WGS sequence"/>
</dbReference>
<dbReference type="SUPFAM" id="SSF56112">
    <property type="entry name" value="Protein kinase-like (PK-like)"/>
    <property type="match status" value="1"/>
</dbReference>
<dbReference type="EMBL" id="KV749079">
    <property type="protein sequence ID" value="OCL11280.1"/>
    <property type="molecule type" value="Genomic_DNA"/>
</dbReference>
<dbReference type="AlphaFoldDB" id="A0A8E2F6K6"/>
<sequence length="392" mass="43999">MYSGFQWNYFSSLSDGPIRERATSFLLSVDWQALLNYAANVRNGMECTLLSHIGLGHNHMVRIIRFMDDVQWIARLRLPSLKDGETFSDIAKSMECEASTIALVRQRTRIPVPEVYAFESDSNCSVKTPFMLMECFNGNVGMDLGMEVPPEHQQNFFKDLAEIHVELSTIQLPMIGTIQRINEDGTIQQGPLPGLGGPFFTATEFFKAWCAKVKFGLSNKRLSEACGPYAAELVPSIESFPTKLAMMASRLSKFDKGLFPLIHGDFGHNNVVVNDDYQIIGVIDWEKAFAAPWEIAGDFPLTLSTIPPAMDAPWNYDEMGKPLDPILAKKFANQKDYIANIKDAEDARSITELPRLLNLLQDSCKQRLMTAIMRLYPSGKVGFYSNLVLEIS</sequence>
<dbReference type="Pfam" id="PF01636">
    <property type="entry name" value="APH"/>
    <property type="match status" value="1"/>
</dbReference>
<dbReference type="Gene3D" id="3.90.1200.10">
    <property type="match status" value="1"/>
</dbReference>
<protein>
    <recommendedName>
        <fullName evidence="1">Aminoglycoside phosphotransferase domain-containing protein</fullName>
    </recommendedName>
</protein>
<organism evidence="2 3">
    <name type="scientific">Glonium stellatum</name>
    <dbReference type="NCBI Taxonomy" id="574774"/>
    <lineage>
        <taxon>Eukaryota</taxon>
        <taxon>Fungi</taxon>
        <taxon>Dikarya</taxon>
        <taxon>Ascomycota</taxon>
        <taxon>Pezizomycotina</taxon>
        <taxon>Dothideomycetes</taxon>
        <taxon>Pleosporomycetidae</taxon>
        <taxon>Gloniales</taxon>
        <taxon>Gloniaceae</taxon>
        <taxon>Glonium</taxon>
    </lineage>
</organism>
<dbReference type="Gene3D" id="3.30.200.20">
    <property type="entry name" value="Phosphorylase Kinase, domain 1"/>
    <property type="match status" value="1"/>
</dbReference>
<reference evidence="2 3" key="1">
    <citation type="journal article" date="2016" name="Nat. Commun.">
        <title>Ectomycorrhizal ecology is imprinted in the genome of the dominant symbiotic fungus Cenococcum geophilum.</title>
        <authorList>
            <consortium name="DOE Joint Genome Institute"/>
            <person name="Peter M."/>
            <person name="Kohler A."/>
            <person name="Ohm R.A."/>
            <person name="Kuo A."/>
            <person name="Krutzmann J."/>
            <person name="Morin E."/>
            <person name="Arend M."/>
            <person name="Barry K.W."/>
            <person name="Binder M."/>
            <person name="Choi C."/>
            <person name="Clum A."/>
            <person name="Copeland A."/>
            <person name="Grisel N."/>
            <person name="Haridas S."/>
            <person name="Kipfer T."/>
            <person name="LaButti K."/>
            <person name="Lindquist E."/>
            <person name="Lipzen A."/>
            <person name="Maire R."/>
            <person name="Meier B."/>
            <person name="Mihaltcheva S."/>
            <person name="Molinier V."/>
            <person name="Murat C."/>
            <person name="Poggeler S."/>
            <person name="Quandt C.A."/>
            <person name="Sperisen C."/>
            <person name="Tritt A."/>
            <person name="Tisserant E."/>
            <person name="Crous P.W."/>
            <person name="Henrissat B."/>
            <person name="Nehls U."/>
            <person name="Egli S."/>
            <person name="Spatafora J.W."/>
            <person name="Grigoriev I.V."/>
            <person name="Martin F.M."/>
        </authorList>
    </citation>
    <scope>NUCLEOTIDE SEQUENCE [LARGE SCALE GENOMIC DNA]</scope>
    <source>
        <strain evidence="2 3">CBS 207.34</strain>
    </source>
</reference>
<dbReference type="PANTHER" id="PTHR21310">
    <property type="entry name" value="AMINOGLYCOSIDE PHOSPHOTRANSFERASE-RELATED-RELATED"/>
    <property type="match status" value="1"/>
</dbReference>
<dbReference type="InterPro" id="IPR051678">
    <property type="entry name" value="AGP_Transferase"/>
</dbReference>
<evidence type="ECO:0000313" key="2">
    <source>
        <dbReference type="EMBL" id="OCL11280.1"/>
    </source>
</evidence>
<evidence type="ECO:0000313" key="3">
    <source>
        <dbReference type="Proteomes" id="UP000250140"/>
    </source>
</evidence>
<name>A0A8E2F6K6_9PEZI</name>
<dbReference type="InterPro" id="IPR011009">
    <property type="entry name" value="Kinase-like_dom_sf"/>
</dbReference>
<dbReference type="InterPro" id="IPR002575">
    <property type="entry name" value="Aminoglycoside_PTrfase"/>
</dbReference>
<proteinExistence type="predicted"/>
<accession>A0A8E2F6K6</accession>